<evidence type="ECO:0000256" key="2">
    <source>
        <dbReference type="ARBA" id="ARBA00004651"/>
    </source>
</evidence>
<keyword evidence="8 9" id="KW-0975">Bacterial flagellum</keyword>
<keyword evidence="14" id="KW-0966">Cell projection</keyword>
<reference evidence="14 15" key="1">
    <citation type="submission" date="2014-01" db="EMBL/GenBank/DDBJ databases">
        <title>Roseivivax halodurans JCM 10272 Genome Sequencing.</title>
        <authorList>
            <person name="Lai Q."/>
            <person name="Li G."/>
            <person name="Shao Z."/>
        </authorList>
    </citation>
    <scope>NUCLEOTIDE SEQUENCE [LARGE SCALE GENOMIC DNA]</scope>
    <source>
        <strain evidence="14 15">JCM 10272</strain>
    </source>
</reference>
<evidence type="ECO:0000259" key="13">
    <source>
        <dbReference type="Pfam" id="PF08345"/>
    </source>
</evidence>
<dbReference type="InterPro" id="IPR045851">
    <property type="entry name" value="AMP-bd_C_sf"/>
</dbReference>
<feature type="domain" description="Flagellar M-ring C-terminal" evidence="13">
    <location>
        <begin position="247"/>
        <end position="408"/>
    </location>
</feature>
<evidence type="ECO:0000259" key="12">
    <source>
        <dbReference type="Pfam" id="PF01514"/>
    </source>
</evidence>
<dbReference type="EMBL" id="JALZ01000001">
    <property type="protein sequence ID" value="ETX16304.1"/>
    <property type="molecule type" value="Genomic_DNA"/>
</dbReference>
<dbReference type="Gene3D" id="3.30.300.30">
    <property type="match status" value="1"/>
</dbReference>
<dbReference type="GO" id="GO:0071973">
    <property type="term" value="P:bacterial-type flagellum-dependent cell motility"/>
    <property type="evidence" value="ECO:0007669"/>
    <property type="project" value="InterPro"/>
</dbReference>
<dbReference type="Gene3D" id="3.30.70.1530">
    <property type="entry name" value="Hypothetical protein rpa1041"/>
    <property type="match status" value="1"/>
</dbReference>
<feature type="compositionally biased region" description="Basic and acidic residues" evidence="10">
    <location>
        <begin position="283"/>
        <end position="298"/>
    </location>
</feature>
<dbReference type="PANTHER" id="PTHR30046:SF0">
    <property type="entry name" value="FLAGELLAR M-RING PROTEIN"/>
    <property type="match status" value="1"/>
</dbReference>
<dbReference type="GO" id="GO:0003774">
    <property type="term" value="F:cytoskeletal motor activity"/>
    <property type="evidence" value="ECO:0007669"/>
    <property type="project" value="InterPro"/>
</dbReference>
<dbReference type="eggNOG" id="COG1766">
    <property type="taxonomic scope" value="Bacteria"/>
</dbReference>
<dbReference type="GO" id="GO:0005886">
    <property type="term" value="C:plasma membrane"/>
    <property type="evidence" value="ECO:0007669"/>
    <property type="project" value="UniProtKB-SubCell"/>
</dbReference>
<keyword evidence="15" id="KW-1185">Reference proteome</keyword>
<proteinExistence type="inferred from homology"/>
<keyword evidence="6 11" id="KW-1133">Transmembrane helix</keyword>
<keyword evidence="4" id="KW-1003">Cell membrane</keyword>
<dbReference type="PATRIC" id="fig|1449350.3.peg.39"/>
<evidence type="ECO:0000256" key="10">
    <source>
        <dbReference type="SAM" id="MobiDB-lite"/>
    </source>
</evidence>
<dbReference type="AlphaFoldDB" id="X7EJM2"/>
<evidence type="ECO:0000256" key="5">
    <source>
        <dbReference type="ARBA" id="ARBA00022692"/>
    </source>
</evidence>
<dbReference type="NCBIfam" id="TIGR00206">
    <property type="entry name" value="fliF"/>
    <property type="match status" value="1"/>
</dbReference>
<evidence type="ECO:0000256" key="1">
    <source>
        <dbReference type="ARBA" id="ARBA00004117"/>
    </source>
</evidence>
<sequence>MKALQANLAGLGRGRLLALGATGVGLLLAVFLGLGAIYAPSYTPLYGDLSPAAASRIVAALEQDGFDVELGQGGSLVSVPEADVARARMALADQGLPSEGVPGWELFDQSSGLGMNTFLQKVNRLRALEGEIARSIRTIDGIEAARVHLVLPEREAFSRTRPEATASVIVRNRAGYALSRRQALSIRALVASAVPDMDASKVTVLSASGETILAEDASSDVEGALQTRQTALEDRLARSVREIVAARVGAANVRVETNVQLSTERQVVRSESYDPDQQVVRSTETREEQSEGSEDRSGEVSVANGLPPELAGGAEGGTGSRQSSSQSNEIVNYEIGNTRTETIREPGQVARQTVAVLVNGIYAPDANGDPAYQERPAEELERIEALVRSAIGFDEARGDTVSVVSMEFVDMSLDAGTAAGNSLTDVLARNAMSILRGLLALAVVVAVLLFAVRPALKRALPVLAEGAAPGGLAAPEGSGAAQLPGTGRTSAPGLPKAERGVEPYDASALAHDDADEEDDLIALASVQGGVRKRRVQTVGELVTSDPDESLRVLRQWLAQGA</sequence>
<evidence type="ECO:0000313" key="15">
    <source>
        <dbReference type="Proteomes" id="UP000022447"/>
    </source>
</evidence>
<dbReference type="InterPro" id="IPR043427">
    <property type="entry name" value="YscJ/FliF"/>
</dbReference>
<evidence type="ECO:0000256" key="4">
    <source>
        <dbReference type="ARBA" id="ARBA00022475"/>
    </source>
</evidence>
<accession>X7EJM2</accession>
<evidence type="ECO:0000313" key="14">
    <source>
        <dbReference type="EMBL" id="ETX16304.1"/>
    </source>
</evidence>
<comment type="similarity">
    <text evidence="3 9">Belongs to the FliF family.</text>
</comment>
<dbReference type="InterPro" id="IPR013556">
    <property type="entry name" value="Flag_M-ring_C"/>
</dbReference>
<evidence type="ECO:0000256" key="6">
    <source>
        <dbReference type="ARBA" id="ARBA00022989"/>
    </source>
</evidence>
<dbReference type="RefSeq" id="WP_037256915.1">
    <property type="nucleotide sequence ID" value="NZ_JALZ01000001.1"/>
</dbReference>
<gene>
    <name evidence="14" type="ORF">OCH239_00200</name>
</gene>
<evidence type="ECO:0000256" key="11">
    <source>
        <dbReference type="SAM" id="Phobius"/>
    </source>
</evidence>
<comment type="caution">
    <text evidence="14">The sequence shown here is derived from an EMBL/GenBank/DDBJ whole genome shotgun (WGS) entry which is preliminary data.</text>
</comment>
<evidence type="ECO:0000256" key="8">
    <source>
        <dbReference type="ARBA" id="ARBA00023143"/>
    </source>
</evidence>
<dbReference type="STRING" id="1449350.OCH239_00200"/>
<comment type="subcellular location">
    <subcellularLocation>
        <location evidence="1 9">Bacterial flagellum basal body</location>
    </subcellularLocation>
    <subcellularLocation>
        <location evidence="2">Cell membrane</location>
        <topology evidence="2">Multi-pass membrane protein</topology>
    </subcellularLocation>
</comment>
<dbReference type="InterPro" id="IPR000067">
    <property type="entry name" value="FlgMring_FliF"/>
</dbReference>
<feature type="region of interest" description="Disordered" evidence="10">
    <location>
        <begin position="473"/>
        <end position="505"/>
    </location>
</feature>
<dbReference type="OrthoDB" id="9807026at2"/>
<keyword evidence="14" id="KW-0969">Cilium</keyword>
<dbReference type="GO" id="GO:0009431">
    <property type="term" value="C:bacterial-type flagellum basal body, MS ring"/>
    <property type="evidence" value="ECO:0007669"/>
    <property type="project" value="InterPro"/>
</dbReference>
<dbReference type="PRINTS" id="PR01009">
    <property type="entry name" value="FLGMRINGFLIF"/>
</dbReference>
<name>X7EJM2_9RHOB</name>
<keyword evidence="5 11" id="KW-0812">Transmembrane</keyword>
<keyword evidence="7 11" id="KW-0472">Membrane</keyword>
<organism evidence="14 15">
    <name type="scientific">Roseivivax halodurans JCM 10272</name>
    <dbReference type="NCBI Taxonomy" id="1449350"/>
    <lineage>
        <taxon>Bacteria</taxon>
        <taxon>Pseudomonadati</taxon>
        <taxon>Pseudomonadota</taxon>
        <taxon>Alphaproteobacteria</taxon>
        <taxon>Rhodobacterales</taxon>
        <taxon>Roseobacteraceae</taxon>
        <taxon>Roseivivax</taxon>
    </lineage>
</organism>
<dbReference type="PANTHER" id="PTHR30046">
    <property type="entry name" value="FLAGELLAR M-RING PROTEIN"/>
    <property type="match status" value="1"/>
</dbReference>
<dbReference type="Pfam" id="PF01514">
    <property type="entry name" value="YscJ_FliF"/>
    <property type="match status" value="1"/>
</dbReference>
<keyword evidence="14" id="KW-0282">Flagellum</keyword>
<evidence type="ECO:0000256" key="3">
    <source>
        <dbReference type="ARBA" id="ARBA00007971"/>
    </source>
</evidence>
<dbReference type="InterPro" id="IPR006182">
    <property type="entry name" value="FliF_N_dom"/>
</dbReference>
<dbReference type="Proteomes" id="UP000022447">
    <property type="component" value="Unassembled WGS sequence"/>
</dbReference>
<feature type="transmembrane region" description="Helical" evidence="11">
    <location>
        <begin position="434"/>
        <end position="452"/>
    </location>
</feature>
<dbReference type="Pfam" id="PF08345">
    <property type="entry name" value="YscJ_FliF_C"/>
    <property type="match status" value="1"/>
</dbReference>
<feature type="domain" description="Flagellar M-ring N-terminal" evidence="12">
    <location>
        <begin position="39"/>
        <end position="211"/>
    </location>
</feature>
<evidence type="ECO:0000256" key="9">
    <source>
        <dbReference type="PIRNR" id="PIRNR004862"/>
    </source>
</evidence>
<protein>
    <recommendedName>
        <fullName evidence="9">Flagellar M-ring protein</fullName>
    </recommendedName>
</protein>
<feature type="transmembrane region" description="Helical" evidence="11">
    <location>
        <begin position="16"/>
        <end position="39"/>
    </location>
</feature>
<comment type="function">
    <text evidence="9">The M ring may be actively involved in energy transduction.</text>
</comment>
<evidence type="ECO:0000256" key="7">
    <source>
        <dbReference type="ARBA" id="ARBA00023136"/>
    </source>
</evidence>
<feature type="region of interest" description="Disordered" evidence="10">
    <location>
        <begin position="266"/>
        <end position="329"/>
    </location>
</feature>
<dbReference type="PIRSF" id="PIRSF004862">
    <property type="entry name" value="FliF"/>
    <property type="match status" value="1"/>
</dbReference>